<proteinExistence type="predicted"/>
<keyword evidence="1" id="KW-0732">Signal</keyword>
<gene>
    <name evidence="2" type="ORF">HYALB_00006739</name>
</gene>
<reference evidence="2" key="1">
    <citation type="submission" date="2021-07" db="EMBL/GenBank/DDBJ databases">
        <authorList>
            <person name="Durling M."/>
        </authorList>
    </citation>
    <scope>NUCLEOTIDE SEQUENCE</scope>
</reference>
<dbReference type="EMBL" id="CAJVRM010000207">
    <property type="protein sequence ID" value="CAG8977202.1"/>
    <property type="molecule type" value="Genomic_DNA"/>
</dbReference>
<evidence type="ECO:0000256" key="1">
    <source>
        <dbReference type="SAM" id="SignalP"/>
    </source>
</evidence>
<name>A0A9N9LPX8_9HELO</name>
<evidence type="ECO:0000313" key="2">
    <source>
        <dbReference type="EMBL" id="CAG8977202.1"/>
    </source>
</evidence>
<comment type="caution">
    <text evidence="2">The sequence shown here is derived from an EMBL/GenBank/DDBJ whole genome shotgun (WGS) entry which is preliminary data.</text>
</comment>
<keyword evidence="3" id="KW-1185">Reference proteome</keyword>
<dbReference type="AlphaFoldDB" id="A0A9N9LPX8"/>
<organism evidence="2 3">
    <name type="scientific">Hymenoscyphus albidus</name>
    <dbReference type="NCBI Taxonomy" id="595503"/>
    <lineage>
        <taxon>Eukaryota</taxon>
        <taxon>Fungi</taxon>
        <taxon>Dikarya</taxon>
        <taxon>Ascomycota</taxon>
        <taxon>Pezizomycotina</taxon>
        <taxon>Leotiomycetes</taxon>
        <taxon>Helotiales</taxon>
        <taxon>Helotiaceae</taxon>
        <taxon>Hymenoscyphus</taxon>
    </lineage>
</organism>
<evidence type="ECO:0000313" key="3">
    <source>
        <dbReference type="Proteomes" id="UP000701801"/>
    </source>
</evidence>
<protein>
    <submittedName>
        <fullName evidence="2">Uncharacterized protein</fullName>
    </submittedName>
</protein>
<feature type="signal peptide" evidence="1">
    <location>
        <begin position="1"/>
        <end position="20"/>
    </location>
</feature>
<feature type="chain" id="PRO_5040477186" evidence="1">
    <location>
        <begin position="21"/>
        <end position="284"/>
    </location>
</feature>
<dbReference type="Proteomes" id="UP000701801">
    <property type="component" value="Unassembled WGS sequence"/>
</dbReference>
<accession>A0A9N9LPX8</accession>
<sequence length="284" mass="29949">MHKTTPLLLLLPLTLTLTLSLPQAPTPPTLPPNPITPILPLDPQHTLGPLLTTDLTLVLEAVLAGVSATLLEIPLVEALAEFLHGAGETVICTVDPGVCEVLGRWCLGGSNAGETETVICTVDPGVCEVLGRWCLGGSNAGETGAGVGVGGGSVGESGMGYSIPPSYARFPDEYSKRWRKRTNNLPKPMDQGPPFFLLPIAIHDHPPLLRSTPHILDRKPITTIPITAIPITTIPNTTRTKRRSQHPLLAQTMCARWCRGGVVEECEGGVDALVGGRVSVGRGG</sequence>